<dbReference type="SUPFAM" id="SSF69318">
    <property type="entry name" value="Integrin alpha N-terminal domain"/>
    <property type="match status" value="2"/>
</dbReference>
<comment type="caution">
    <text evidence="4">The sequence shown here is derived from an EMBL/GenBank/DDBJ whole genome shotgun (WGS) entry which is preliminary data.</text>
</comment>
<reference evidence="4 5" key="1">
    <citation type="submission" date="2014-10" db="EMBL/GenBank/DDBJ databases">
        <title>Draft genome of anammox bacterium scalindua brodae, obtained using differential coverage binning of sequence data from two enrichment reactors.</title>
        <authorList>
            <person name="Speth D.R."/>
            <person name="Russ L."/>
            <person name="Kartal B."/>
            <person name="Op den Camp H.J."/>
            <person name="Dutilh B.E."/>
            <person name="Jetten M.S."/>
        </authorList>
    </citation>
    <scope>NUCLEOTIDE SEQUENCE [LARGE SCALE GENOMIC DNA]</scope>
    <source>
        <strain evidence="4">RU1</strain>
    </source>
</reference>
<dbReference type="eggNOG" id="COG3391">
    <property type="taxonomic scope" value="Bacteria"/>
</dbReference>
<dbReference type="Proteomes" id="UP000030652">
    <property type="component" value="Unassembled WGS sequence"/>
</dbReference>
<sequence>MAVVSKKIKIISTLILLVILVGCGNLRDIGDIGSGNLLDSEKVPFKGPGVYRHRSDQIWSRNFGPQQSGHFRSLTLGDFNNDGKIDIAGGSYEPGAIFLWFGDDAGNWKRSQRFRIKGDIRSLASGDLNNDGWLDIVSTSMGDTNGVQVWINENGRFEDPQPISEKDLFDGLKLADIDNDGNLDVIAANKTSVVKGGINVWMGTGKGTFLQESGPTRRNMYSDVAVGDLNNDGKIDIVGASWGHDGGALRVWLGSGDGRWSATTPIVEEGSFWGVDVADVNGDGNPDIISAANFDGVTIHYGNGKGTFSKKKVLAEKGNFWRAKAVDLNNDGLLDIAATLSDNHGIIVWYQSSTFKWMIARDEGLPKDGHYFDIGFADFNSDNSLDIAVTTYGEGVKIWLRGIDELAELQTENDLVDGTEEITLPVPVLHTSVFFDTETSDLSAESIKSLNNLLNVLNSVEGTVLELKKTAYSGKVNPKQSSINYALSEARFKTVTDFFISKDISQERIEIDTRRDSHFMNEAGEDSAWQEGRRIDIALNYGESTDNRHEDKTTIGANPESDEAGKYAYPFVEKGDLIPVKEYKSWREVNGVPEYRIGPKDKLSITFWVGLDEKKYEVIVSPQSTVSFSYIKNFNVTGFTPTELEEEFTAQLSEVFKDPFIKVEIPDDFKKAYTLSIFGAVKPLPRQPTGPGIYSLYGKERFSEFLSRAGGHLPIADLTHVRLVRDRKTYFLNIFDALFRSDFRQDVIVEDGDVFFIPSKTEIKNRVFVMGEVARPGLFNFDKDISLLEAVINAGGPTVYGKPRQVLVIRGSAEMPETIKVNLTDIYQRGDFRKNIPLNSGDVVYVARNILGDIRNLVRAFGPFLQIAQLPSNFYDATALPRMDGFPFRRDPAPSVQEIITTPQLPPSAGAWQGQNTK</sequence>
<name>A0A0B0EQJ3_9BACT</name>
<dbReference type="AlphaFoldDB" id="A0A0B0EQJ3"/>
<dbReference type="GO" id="GO:0016020">
    <property type="term" value="C:membrane"/>
    <property type="evidence" value="ECO:0007669"/>
    <property type="project" value="UniProtKB-UniRule"/>
</dbReference>
<dbReference type="Gene3D" id="3.30.1330.60">
    <property type="entry name" value="OmpA-like domain"/>
    <property type="match status" value="1"/>
</dbReference>
<dbReference type="Gene3D" id="2.130.10.130">
    <property type="entry name" value="Integrin alpha, N-terminal"/>
    <property type="match status" value="3"/>
</dbReference>
<dbReference type="Pfam" id="PF02563">
    <property type="entry name" value="Poly_export"/>
    <property type="match status" value="1"/>
</dbReference>
<dbReference type="InterPro" id="IPR054765">
    <property type="entry name" value="SLBB_dom"/>
</dbReference>
<evidence type="ECO:0000256" key="2">
    <source>
        <dbReference type="PROSITE-ProRule" id="PRU00473"/>
    </source>
</evidence>
<dbReference type="Pfam" id="PF13517">
    <property type="entry name" value="FG-GAP_3"/>
    <property type="match status" value="3"/>
</dbReference>
<dbReference type="InterPro" id="IPR013517">
    <property type="entry name" value="FG-GAP"/>
</dbReference>
<evidence type="ECO:0000256" key="1">
    <source>
        <dbReference type="ARBA" id="ARBA00022729"/>
    </source>
</evidence>
<evidence type="ECO:0000259" key="3">
    <source>
        <dbReference type="PROSITE" id="PS51123"/>
    </source>
</evidence>
<dbReference type="InterPro" id="IPR003715">
    <property type="entry name" value="Poly_export_N"/>
</dbReference>
<organism evidence="4 5">
    <name type="scientific">Candidatus Scalindua brodae</name>
    <dbReference type="NCBI Taxonomy" id="237368"/>
    <lineage>
        <taxon>Bacteria</taxon>
        <taxon>Pseudomonadati</taxon>
        <taxon>Planctomycetota</taxon>
        <taxon>Candidatus Brocadiia</taxon>
        <taxon>Candidatus Brocadiales</taxon>
        <taxon>Candidatus Scalinduaceae</taxon>
        <taxon>Candidatus Scalindua</taxon>
    </lineage>
</organism>
<dbReference type="InterPro" id="IPR036737">
    <property type="entry name" value="OmpA-like_sf"/>
</dbReference>
<dbReference type="InterPro" id="IPR028994">
    <property type="entry name" value="Integrin_alpha_N"/>
</dbReference>
<gene>
    <name evidence="4" type="ORF">SCABRO_01329</name>
</gene>
<dbReference type="EMBL" id="JRYO01000085">
    <property type="protein sequence ID" value="KHE92940.1"/>
    <property type="molecule type" value="Genomic_DNA"/>
</dbReference>
<keyword evidence="2" id="KW-0472">Membrane</keyword>
<keyword evidence="1" id="KW-0732">Signal</keyword>
<dbReference type="Pfam" id="PF22461">
    <property type="entry name" value="SLBB_2"/>
    <property type="match status" value="1"/>
</dbReference>
<evidence type="ECO:0000313" key="5">
    <source>
        <dbReference type="Proteomes" id="UP000030652"/>
    </source>
</evidence>
<dbReference type="eggNOG" id="COG1596">
    <property type="taxonomic scope" value="Bacteria"/>
</dbReference>
<accession>A0A0B0EQJ3</accession>
<dbReference type="InterPro" id="IPR006665">
    <property type="entry name" value="OmpA-like"/>
</dbReference>
<proteinExistence type="predicted"/>
<evidence type="ECO:0000313" key="4">
    <source>
        <dbReference type="EMBL" id="KHE92940.1"/>
    </source>
</evidence>
<dbReference type="Gene3D" id="3.10.560.10">
    <property type="entry name" value="Outer membrane lipoprotein wza domain like"/>
    <property type="match status" value="2"/>
</dbReference>
<protein>
    <submittedName>
        <fullName evidence="4">Polysaccharide export protein</fullName>
    </submittedName>
</protein>
<dbReference type="PANTHER" id="PTHR44103">
    <property type="entry name" value="PROPROTEIN CONVERTASE P"/>
    <property type="match status" value="1"/>
</dbReference>
<feature type="domain" description="OmpA-like" evidence="3">
    <location>
        <begin position="422"/>
        <end position="543"/>
    </location>
</feature>
<dbReference type="PROSITE" id="PS51257">
    <property type="entry name" value="PROKAR_LIPOPROTEIN"/>
    <property type="match status" value="1"/>
</dbReference>
<dbReference type="PROSITE" id="PS51123">
    <property type="entry name" value="OMPA_2"/>
    <property type="match status" value="1"/>
</dbReference>
<dbReference type="PATRIC" id="fig|237368.3.peg.1450"/>
<dbReference type="SUPFAM" id="SSF103088">
    <property type="entry name" value="OmpA-like"/>
    <property type="match status" value="1"/>
</dbReference>
<dbReference type="Gene3D" id="3.30.1950.10">
    <property type="entry name" value="wza like domain"/>
    <property type="match status" value="1"/>
</dbReference>
<dbReference type="PANTHER" id="PTHR44103:SF1">
    <property type="entry name" value="PROPROTEIN CONVERTASE P"/>
    <property type="match status" value="1"/>
</dbReference>